<reference evidence="4 5" key="1">
    <citation type="submission" date="2018-10" db="EMBL/GenBank/DDBJ databases">
        <title>Phylogenomics of Brevibacillus.</title>
        <authorList>
            <person name="Dunlap C."/>
        </authorList>
    </citation>
    <scope>NUCLEOTIDE SEQUENCE [LARGE SCALE GENOMIC DNA]</scope>
    <source>
        <strain evidence="4 5">NRRL NRS 1219</strain>
    </source>
</reference>
<evidence type="ECO:0000256" key="1">
    <source>
        <dbReference type="ARBA" id="ARBA00023125"/>
    </source>
</evidence>
<protein>
    <submittedName>
        <fullName evidence="3 4">Transcriptional regulator</fullName>
    </submittedName>
</protein>
<dbReference type="Proteomes" id="UP000276178">
    <property type="component" value="Unassembled WGS sequence"/>
</dbReference>
<feature type="domain" description="HTH cro/C1-type" evidence="2">
    <location>
        <begin position="12"/>
        <end position="66"/>
    </location>
</feature>
<dbReference type="OrthoDB" id="9814553at2"/>
<evidence type="ECO:0000313" key="6">
    <source>
        <dbReference type="Proteomes" id="UP000317180"/>
    </source>
</evidence>
<dbReference type="Proteomes" id="UP000317180">
    <property type="component" value="Unassembled WGS sequence"/>
</dbReference>
<evidence type="ECO:0000313" key="5">
    <source>
        <dbReference type="Proteomes" id="UP000276178"/>
    </source>
</evidence>
<dbReference type="GeneID" id="82809329"/>
<organism evidence="4 5">
    <name type="scientific">Brevibacillus agri</name>
    <dbReference type="NCBI Taxonomy" id="51101"/>
    <lineage>
        <taxon>Bacteria</taxon>
        <taxon>Bacillati</taxon>
        <taxon>Bacillota</taxon>
        <taxon>Bacilli</taxon>
        <taxon>Bacillales</taxon>
        <taxon>Paenibacillaceae</taxon>
        <taxon>Brevibacillus</taxon>
    </lineage>
</organism>
<dbReference type="Gene3D" id="1.10.260.40">
    <property type="entry name" value="lambda repressor-like DNA-binding domains"/>
    <property type="match status" value="1"/>
</dbReference>
<dbReference type="CDD" id="cd00093">
    <property type="entry name" value="HTH_XRE"/>
    <property type="match status" value="1"/>
</dbReference>
<dbReference type="InterPro" id="IPR001387">
    <property type="entry name" value="Cro/C1-type_HTH"/>
</dbReference>
<keyword evidence="6" id="KW-1185">Reference proteome</keyword>
<dbReference type="AlphaFoldDB" id="A0A3M8AKH9"/>
<name>A0A3M8AKH9_9BACL</name>
<evidence type="ECO:0000313" key="4">
    <source>
        <dbReference type="EMBL" id="RNB51702.1"/>
    </source>
</evidence>
<dbReference type="EMBL" id="RHHN01000061">
    <property type="protein sequence ID" value="RNB51702.1"/>
    <property type="molecule type" value="Genomic_DNA"/>
</dbReference>
<evidence type="ECO:0000259" key="2">
    <source>
        <dbReference type="PROSITE" id="PS50943"/>
    </source>
</evidence>
<dbReference type="PROSITE" id="PS50943">
    <property type="entry name" value="HTH_CROC1"/>
    <property type="match status" value="1"/>
</dbReference>
<proteinExistence type="predicted"/>
<dbReference type="GO" id="GO:0003700">
    <property type="term" value="F:DNA-binding transcription factor activity"/>
    <property type="evidence" value="ECO:0007669"/>
    <property type="project" value="TreeGrafter"/>
</dbReference>
<keyword evidence="1" id="KW-0238">DNA-binding</keyword>
<accession>A0A3M8AKH9</accession>
<dbReference type="Pfam" id="PF01381">
    <property type="entry name" value="HTH_3"/>
    <property type="match status" value="1"/>
</dbReference>
<reference evidence="3 6" key="2">
    <citation type="submission" date="2019-06" db="EMBL/GenBank/DDBJ databases">
        <title>Whole genome shotgun sequence of Brevibacillus agri NBRC 15538.</title>
        <authorList>
            <person name="Hosoyama A."/>
            <person name="Uohara A."/>
            <person name="Ohji S."/>
            <person name="Ichikawa N."/>
        </authorList>
    </citation>
    <scope>NUCLEOTIDE SEQUENCE [LARGE SCALE GENOMIC DNA]</scope>
    <source>
        <strain evidence="3 6">NBRC 15538</strain>
    </source>
</reference>
<gene>
    <name evidence="3" type="ORF">BAG01nite_47790</name>
    <name evidence="4" type="ORF">EB820_19550</name>
</gene>
<comment type="caution">
    <text evidence="4">The sequence shown here is derived from an EMBL/GenBank/DDBJ whole genome shotgun (WGS) entry which is preliminary data.</text>
</comment>
<dbReference type="InterPro" id="IPR010982">
    <property type="entry name" value="Lambda_DNA-bd_dom_sf"/>
</dbReference>
<dbReference type="GO" id="GO:0003677">
    <property type="term" value="F:DNA binding"/>
    <property type="evidence" value="ECO:0007669"/>
    <property type="project" value="UniProtKB-KW"/>
</dbReference>
<dbReference type="GO" id="GO:0005829">
    <property type="term" value="C:cytosol"/>
    <property type="evidence" value="ECO:0007669"/>
    <property type="project" value="TreeGrafter"/>
</dbReference>
<sequence length="120" mass="13565">MSAFLKSVGERIRSIRKAQDLTQEALAEKAGLHYSYIGGVERGDRNISLETLEKIIDALGVLPVEIFLFDYADTEQEQIDKKQVLEALNSLLIGRNLQEVKLVHRLTKDILATIDEQKNL</sequence>
<dbReference type="InterPro" id="IPR050807">
    <property type="entry name" value="TransReg_Diox_bact_type"/>
</dbReference>
<dbReference type="EMBL" id="BJOD01000089">
    <property type="protein sequence ID" value="GED28677.1"/>
    <property type="molecule type" value="Genomic_DNA"/>
</dbReference>
<dbReference type="RefSeq" id="WP_122953246.1">
    <property type="nucleotide sequence ID" value="NZ_BJOD01000089.1"/>
</dbReference>
<dbReference type="PANTHER" id="PTHR46797">
    <property type="entry name" value="HTH-TYPE TRANSCRIPTIONAL REGULATOR"/>
    <property type="match status" value="1"/>
</dbReference>
<evidence type="ECO:0000313" key="3">
    <source>
        <dbReference type="EMBL" id="GED28677.1"/>
    </source>
</evidence>
<dbReference type="PANTHER" id="PTHR46797:SF24">
    <property type="entry name" value="DNA-BINDING PHAGE PROTEIN"/>
    <property type="match status" value="1"/>
</dbReference>
<dbReference type="SMART" id="SM00530">
    <property type="entry name" value="HTH_XRE"/>
    <property type="match status" value="1"/>
</dbReference>
<dbReference type="SUPFAM" id="SSF47413">
    <property type="entry name" value="lambda repressor-like DNA-binding domains"/>
    <property type="match status" value="1"/>
</dbReference>